<accession>A0A413VIG1</accession>
<dbReference type="Pfam" id="PF13149">
    <property type="entry name" value="Mfa_like_1"/>
    <property type="match status" value="1"/>
</dbReference>
<dbReference type="CDD" id="cd13120">
    <property type="entry name" value="BF2867_like_N"/>
    <property type="match status" value="1"/>
</dbReference>
<name>A0A413VIG1_9BACE</name>
<dbReference type="Gene3D" id="2.60.40.2620">
    <property type="entry name" value="Fimbrillin-like"/>
    <property type="match status" value="1"/>
</dbReference>
<reference evidence="1 2" key="1">
    <citation type="submission" date="2018-08" db="EMBL/GenBank/DDBJ databases">
        <title>A genome reference for cultivated species of the human gut microbiota.</title>
        <authorList>
            <person name="Zou Y."/>
            <person name="Xue W."/>
            <person name="Luo G."/>
        </authorList>
    </citation>
    <scope>NUCLEOTIDE SEQUENCE [LARGE SCALE GENOMIC DNA]</scope>
    <source>
        <strain evidence="1 2">AM40-30BH</strain>
    </source>
</reference>
<comment type="caution">
    <text evidence="1">The sequence shown here is derived from an EMBL/GenBank/DDBJ whole genome shotgun (WGS) entry which is preliminary data.</text>
</comment>
<dbReference type="RefSeq" id="WP_122201976.1">
    <property type="nucleotide sequence ID" value="NZ_CABJFV010000016.1"/>
</dbReference>
<evidence type="ECO:0000313" key="2">
    <source>
        <dbReference type="Proteomes" id="UP000284379"/>
    </source>
</evidence>
<dbReference type="InterPro" id="IPR025049">
    <property type="entry name" value="Mfa-like_1"/>
</dbReference>
<dbReference type="InterPro" id="IPR042278">
    <property type="entry name" value="Mfa-like_1_N"/>
</dbReference>
<proteinExistence type="predicted"/>
<dbReference type="Proteomes" id="UP000284379">
    <property type="component" value="Unassembled WGS sequence"/>
</dbReference>
<sequence length="318" mass="33681">MKPIVMTTVLCLMLFTGCSGDEGIPVERLDNMVPLSIASASVENASEILTRAATPELLTSGSIGIFLEGAAGTNYTKKDNIQYDYSVSKWVPKNEAETLYLGGENANVCAYYKTTKINQPTKEAAALTSQIFDTDLDLLYAKNKTVNGTSAGKAVEFILGHAYSQVEFVLSRDNYPNTCKVTQIAVKNANIIGNTTLNLATGVYAAGTVNANFSYNTNPAIPADGITVPSTGTVNSNLLMIPCTLANNSGAGLTLILTVDGKTMTATVPYAKLNALQAGIKHQITVVLKGTAIDVSVKDTPWVTEPVDGNYNPEPVVP</sequence>
<dbReference type="EMBL" id="QSGO01000016">
    <property type="protein sequence ID" value="RHB33361.1"/>
    <property type="molecule type" value="Genomic_DNA"/>
</dbReference>
<dbReference type="AlphaFoldDB" id="A0A413VIG1"/>
<dbReference type="Gene3D" id="2.60.40.2630">
    <property type="match status" value="1"/>
</dbReference>
<organism evidence="1 2">
    <name type="scientific">Bacteroides nordii</name>
    <dbReference type="NCBI Taxonomy" id="291645"/>
    <lineage>
        <taxon>Bacteria</taxon>
        <taxon>Pseudomonadati</taxon>
        <taxon>Bacteroidota</taxon>
        <taxon>Bacteroidia</taxon>
        <taxon>Bacteroidales</taxon>
        <taxon>Bacteroidaceae</taxon>
        <taxon>Bacteroides</taxon>
    </lineage>
</organism>
<evidence type="ECO:0000313" key="1">
    <source>
        <dbReference type="EMBL" id="RHB33361.1"/>
    </source>
</evidence>
<dbReference type="PROSITE" id="PS51257">
    <property type="entry name" value="PROKAR_LIPOPROTEIN"/>
    <property type="match status" value="1"/>
</dbReference>
<protein>
    <submittedName>
        <fullName evidence="1">Fimbrillin family protein</fullName>
    </submittedName>
</protein>
<dbReference type="CDD" id="cd13121">
    <property type="entry name" value="BF2867_like_C"/>
    <property type="match status" value="1"/>
</dbReference>
<gene>
    <name evidence="1" type="ORF">DW888_16020</name>
</gene>